<evidence type="ECO:0000313" key="2">
    <source>
        <dbReference type="EMBL" id="GAA3165676.1"/>
    </source>
</evidence>
<reference evidence="3" key="1">
    <citation type="journal article" date="2019" name="Int. J. Syst. Evol. Microbiol.">
        <title>The Global Catalogue of Microorganisms (GCM) 10K type strain sequencing project: providing services to taxonomists for standard genome sequencing and annotation.</title>
        <authorList>
            <consortium name="The Broad Institute Genomics Platform"/>
            <consortium name="The Broad Institute Genome Sequencing Center for Infectious Disease"/>
            <person name="Wu L."/>
            <person name="Ma J."/>
        </authorList>
    </citation>
    <scope>NUCLEOTIDE SEQUENCE [LARGE SCALE GENOMIC DNA]</scope>
    <source>
        <strain evidence="3">JCM 9373</strain>
    </source>
</reference>
<proteinExistence type="predicted"/>
<comment type="caution">
    <text evidence="2">The sequence shown here is derived from an EMBL/GenBank/DDBJ whole genome shotgun (WGS) entry which is preliminary data.</text>
</comment>
<dbReference type="PANTHER" id="PTHR13696:SF99">
    <property type="entry name" value="COBYRINIC ACID AC-DIAMIDE SYNTHASE"/>
    <property type="match status" value="1"/>
</dbReference>
<dbReference type="SUPFAM" id="SSF52540">
    <property type="entry name" value="P-loop containing nucleoside triphosphate hydrolases"/>
    <property type="match status" value="1"/>
</dbReference>
<protein>
    <recommendedName>
        <fullName evidence="1">AAA domain-containing protein</fullName>
    </recommendedName>
</protein>
<sequence length="263" mass="28599">MFTLAVLNQKGGVGKTATTMNLAGALAELGYRVVMIDLDPQGHLTEACGMPEATRPASLYDVLLSDAGAVTPEAVTALVVPWRDGIDLVPTTVEMFMIERQLYQHRGMEWRLQLVTERLAGLGVYDVCLIDCPPSLGALTDNALVASRRVLIPVQAEDSTFRALRLLLEQVASAQNDLRIEIEVLGMVVNLLDKRKGRIVTSALEELHKMPLAVLGEIRDLKEVREAWRESLPVVAYAPDSPSAAEFRQLAKALAGDADGGQE</sequence>
<dbReference type="Proteomes" id="UP001500320">
    <property type="component" value="Unassembled WGS sequence"/>
</dbReference>
<dbReference type="EMBL" id="BAAAUT010000092">
    <property type="protein sequence ID" value="GAA3165676.1"/>
    <property type="molecule type" value="Genomic_DNA"/>
</dbReference>
<dbReference type="InterPro" id="IPR025669">
    <property type="entry name" value="AAA_dom"/>
</dbReference>
<keyword evidence="3" id="KW-1185">Reference proteome</keyword>
<dbReference type="Gene3D" id="3.40.50.300">
    <property type="entry name" value="P-loop containing nucleotide triphosphate hydrolases"/>
    <property type="match status" value="1"/>
</dbReference>
<dbReference type="Pfam" id="PF13614">
    <property type="entry name" value="AAA_31"/>
    <property type="match status" value="1"/>
</dbReference>
<feature type="domain" description="AAA" evidence="1">
    <location>
        <begin position="3"/>
        <end position="183"/>
    </location>
</feature>
<dbReference type="PIRSF" id="PIRSF009320">
    <property type="entry name" value="Nuc_binding_HP_1000"/>
    <property type="match status" value="1"/>
</dbReference>
<accession>A0ABP6P3W3</accession>
<name>A0ABP6P3W3_9ACTN</name>
<evidence type="ECO:0000259" key="1">
    <source>
        <dbReference type="Pfam" id="PF13614"/>
    </source>
</evidence>
<dbReference type="PANTHER" id="PTHR13696">
    <property type="entry name" value="P-LOOP CONTAINING NUCLEOSIDE TRIPHOSPHATE HYDROLASE"/>
    <property type="match status" value="1"/>
</dbReference>
<evidence type="ECO:0000313" key="3">
    <source>
        <dbReference type="Proteomes" id="UP001500320"/>
    </source>
</evidence>
<organism evidence="2 3">
    <name type="scientific">Planomonospora alba</name>
    <dbReference type="NCBI Taxonomy" id="161354"/>
    <lineage>
        <taxon>Bacteria</taxon>
        <taxon>Bacillati</taxon>
        <taxon>Actinomycetota</taxon>
        <taxon>Actinomycetes</taxon>
        <taxon>Streptosporangiales</taxon>
        <taxon>Streptosporangiaceae</taxon>
        <taxon>Planomonospora</taxon>
    </lineage>
</organism>
<gene>
    <name evidence="2" type="ORF">GCM10010466_65560</name>
</gene>
<dbReference type="InterPro" id="IPR050678">
    <property type="entry name" value="DNA_Partitioning_ATPase"/>
</dbReference>
<dbReference type="InterPro" id="IPR027417">
    <property type="entry name" value="P-loop_NTPase"/>
</dbReference>
<dbReference type="RefSeq" id="WP_344866470.1">
    <property type="nucleotide sequence ID" value="NZ_BAAAUT010000092.1"/>
</dbReference>
<dbReference type="CDD" id="cd02042">
    <property type="entry name" value="ParAB_family"/>
    <property type="match status" value="1"/>
</dbReference>